<reference evidence="2" key="2">
    <citation type="submission" date="2023-05" db="EMBL/GenBank/DDBJ databases">
        <authorList>
            <person name="Schelkunov M.I."/>
        </authorList>
    </citation>
    <scope>NUCLEOTIDE SEQUENCE</scope>
    <source>
        <strain evidence="2">Hsosn_3</strain>
        <tissue evidence="2">Leaf</tissue>
    </source>
</reference>
<gene>
    <name evidence="2" type="ORF">POM88_050727</name>
</gene>
<proteinExistence type="predicted"/>
<protein>
    <recommendedName>
        <fullName evidence="4">DUF4283 domain-containing protein</fullName>
    </recommendedName>
</protein>
<evidence type="ECO:0000313" key="2">
    <source>
        <dbReference type="EMBL" id="KAK1357471.1"/>
    </source>
</evidence>
<sequence>MSDPMKEIVCKTNKLLVENEEEWEVNQDDTEDPTKKALVGRILAKKQCNKKFIRNVFKGMWKTKEKWEVKVLKYDNRSTYVGFSFEEAGDKNWVKEKMPWNSGTTIKEGRGTSTLDHVPNGMKEMTSNKMTGGLLAE</sequence>
<feature type="compositionally biased region" description="Polar residues" evidence="1">
    <location>
        <begin position="101"/>
        <end position="115"/>
    </location>
</feature>
<keyword evidence="3" id="KW-1185">Reference proteome</keyword>
<dbReference type="EMBL" id="JAUIZM010000011">
    <property type="protein sequence ID" value="KAK1357471.1"/>
    <property type="molecule type" value="Genomic_DNA"/>
</dbReference>
<accession>A0AAD8GZ96</accession>
<name>A0AAD8GZ96_9APIA</name>
<comment type="caution">
    <text evidence="2">The sequence shown here is derived from an EMBL/GenBank/DDBJ whole genome shotgun (WGS) entry which is preliminary data.</text>
</comment>
<organism evidence="2 3">
    <name type="scientific">Heracleum sosnowskyi</name>
    <dbReference type="NCBI Taxonomy" id="360622"/>
    <lineage>
        <taxon>Eukaryota</taxon>
        <taxon>Viridiplantae</taxon>
        <taxon>Streptophyta</taxon>
        <taxon>Embryophyta</taxon>
        <taxon>Tracheophyta</taxon>
        <taxon>Spermatophyta</taxon>
        <taxon>Magnoliopsida</taxon>
        <taxon>eudicotyledons</taxon>
        <taxon>Gunneridae</taxon>
        <taxon>Pentapetalae</taxon>
        <taxon>asterids</taxon>
        <taxon>campanulids</taxon>
        <taxon>Apiales</taxon>
        <taxon>Apiaceae</taxon>
        <taxon>Apioideae</taxon>
        <taxon>apioid superclade</taxon>
        <taxon>Tordylieae</taxon>
        <taxon>Tordyliinae</taxon>
        <taxon>Heracleum</taxon>
    </lineage>
</organism>
<evidence type="ECO:0000256" key="1">
    <source>
        <dbReference type="SAM" id="MobiDB-lite"/>
    </source>
</evidence>
<dbReference type="AlphaFoldDB" id="A0AAD8GZ96"/>
<reference evidence="2" key="1">
    <citation type="submission" date="2023-02" db="EMBL/GenBank/DDBJ databases">
        <title>Genome of toxic invasive species Heracleum sosnowskyi carries increased number of genes despite the absence of recent whole-genome duplications.</title>
        <authorList>
            <person name="Schelkunov M."/>
            <person name="Shtratnikova V."/>
            <person name="Makarenko M."/>
            <person name="Klepikova A."/>
            <person name="Omelchenko D."/>
            <person name="Novikova G."/>
            <person name="Obukhova E."/>
            <person name="Bogdanov V."/>
            <person name="Penin A."/>
            <person name="Logacheva M."/>
        </authorList>
    </citation>
    <scope>NUCLEOTIDE SEQUENCE</scope>
    <source>
        <strain evidence="2">Hsosn_3</strain>
        <tissue evidence="2">Leaf</tissue>
    </source>
</reference>
<evidence type="ECO:0000313" key="3">
    <source>
        <dbReference type="Proteomes" id="UP001237642"/>
    </source>
</evidence>
<dbReference type="Proteomes" id="UP001237642">
    <property type="component" value="Unassembled WGS sequence"/>
</dbReference>
<evidence type="ECO:0008006" key="4">
    <source>
        <dbReference type="Google" id="ProtNLM"/>
    </source>
</evidence>
<feature type="region of interest" description="Disordered" evidence="1">
    <location>
        <begin position="101"/>
        <end position="137"/>
    </location>
</feature>